<evidence type="ECO:0000313" key="1">
    <source>
        <dbReference type="EMBL" id="AII98126.1"/>
    </source>
</evidence>
<name>A0A076KUT3_NEPPI</name>
<protein>
    <submittedName>
        <fullName evidence="1">BLTX828</fullName>
    </submittedName>
</protein>
<dbReference type="AlphaFoldDB" id="A0A076KUT3"/>
<dbReference type="EMBL" id="KF433805">
    <property type="protein sequence ID" value="AII98126.1"/>
    <property type="molecule type" value="mRNA"/>
</dbReference>
<sequence>MYLAMLIQLRYRTQRGLSP</sequence>
<reference evidence="1" key="1">
    <citation type="submission" date="2013-07" db="EMBL/GenBank/DDBJ databases">
        <title>Nephila pilipes venom gland.</title>
        <authorList>
            <person name="Huo L.J."/>
        </authorList>
    </citation>
    <scope>NUCLEOTIDE SEQUENCE</scope>
    <source>
        <tissue evidence="1">Venom gland</tissue>
    </source>
</reference>
<accession>A0A076KUT3</accession>
<organism evidence="1">
    <name type="scientific">Nephila pilipes</name>
    <name type="common">Giant wood spider</name>
    <name type="synonym">Nephila maculata</name>
    <dbReference type="NCBI Taxonomy" id="299642"/>
    <lineage>
        <taxon>Eukaryota</taxon>
        <taxon>Metazoa</taxon>
        <taxon>Ecdysozoa</taxon>
        <taxon>Arthropoda</taxon>
        <taxon>Chelicerata</taxon>
        <taxon>Arachnida</taxon>
        <taxon>Araneae</taxon>
        <taxon>Araneomorphae</taxon>
        <taxon>Entelegynae</taxon>
        <taxon>Araneoidea</taxon>
        <taxon>Nephilidae</taxon>
        <taxon>Nephila</taxon>
    </lineage>
</organism>
<proteinExistence type="evidence at transcript level"/>